<keyword evidence="2" id="KW-1185">Reference proteome</keyword>
<organism evidence="1 2">
    <name type="scientific">Pseudobutyrivibrio ruminis</name>
    <dbReference type="NCBI Taxonomy" id="46206"/>
    <lineage>
        <taxon>Bacteria</taxon>
        <taxon>Bacillati</taxon>
        <taxon>Bacillota</taxon>
        <taxon>Clostridia</taxon>
        <taxon>Lachnospirales</taxon>
        <taxon>Lachnospiraceae</taxon>
        <taxon>Pseudobutyrivibrio</taxon>
    </lineage>
</organism>
<dbReference type="InterPro" id="IPR025374">
    <property type="entry name" value="DUF4364"/>
</dbReference>
<dbReference type="eggNOG" id="COG3432">
    <property type="taxonomic scope" value="Bacteria"/>
</dbReference>
<reference evidence="2" key="1">
    <citation type="submission" date="2016-10" db="EMBL/GenBank/DDBJ databases">
        <authorList>
            <person name="Varghese N."/>
            <person name="Submissions S."/>
        </authorList>
    </citation>
    <scope>NUCLEOTIDE SEQUENCE [LARGE SCALE GENOMIC DNA]</scope>
    <source>
        <strain evidence="2">ACV-9</strain>
    </source>
</reference>
<evidence type="ECO:0008006" key="3">
    <source>
        <dbReference type="Google" id="ProtNLM"/>
    </source>
</evidence>
<accession>A0A1H7F8L1</accession>
<protein>
    <recommendedName>
        <fullName evidence="3">DUF4364 domain-containing protein</fullName>
    </recommendedName>
</protein>
<dbReference type="RefSeq" id="WP_033153787.1">
    <property type="nucleotide sequence ID" value="NZ_FNZX01000003.1"/>
</dbReference>
<dbReference type="Proteomes" id="UP000182321">
    <property type="component" value="Unassembled WGS sequence"/>
</dbReference>
<proteinExistence type="predicted"/>
<evidence type="ECO:0000313" key="1">
    <source>
        <dbReference type="EMBL" id="SEK22481.1"/>
    </source>
</evidence>
<evidence type="ECO:0000313" key="2">
    <source>
        <dbReference type="Proteomes" id="UP000182321"/>
    </source>
</evidence>
<gene>
    <name evidence="1" type="ORF">SAMN02910377_00374</name>
</gene>
<dbReference type="AlphaFoldDB" id="A0A1H7F8L1"/>
<dbReference type="EMBL" id="FNZX01000003">
    <property type="protein sequence ID" value="SEK22481.1"/>
    <property type="molecule type" value="Genomic_DNA"/>
</dbReference>
<name>A0A1H7F8L1_9FIRM</name>
<sequence>MAEPNLIYKITILELLHRSGFPLSNSQITDFFLEGDLTDYFTAQQAISDDEEAGLIFSKTNHNNTTYSITDDGVKTLELFKEKISPALSKDINKYLKVNSISMKEENSYKATYFKADRGGYVVQLRITENDVPTMDLSFHVGSKEQAETLCNNWKVRSDQVYEAVMDILMG</sequence>
<dbReference type="Pfam" id="PF14277">
    <property type="entry name" value="DUF4364"/>
    <property type="match status" value="1"/>
</dbReference>